<dbReference type="KEGG" id="amex:103021558"/>
<evidence type="ECO:0000256" key="8">
    <source>
        <dbReference type="RuleBase" id="RU000688"/>
    </source>
</evidence>
<keyword evidence="2 8" id="KW-0812">Transmembrane</keyword>
<gene>
    <name evidence="12" type="primary">HCAR2</name>
    <name evidence="12" type="ORF">AMEX_G9591</name>
</gene>
<name>A0A8B9HTD4_ASTMX</name>
<dbReference type="Ensembl" id="ENSAMXT00005018774.1">
    <property type="protein sequence ID" value="ENSAMXP00005016995.1"/>
    <property type="gene ID" value="ENSAMXG00005008877.1"/>
</dbReference>
<dbReference type="SUPFAM" id="SSF81321">
    <property type="entry name" value="Family A G protein-coupled receptor-like"/>
    <property type="match status" value="1"/>
</dbReference>
<keyword evidence="5 10" id="KW-0472">Membrane</keyword>
<feature type="transmembrane region" description="Helical" evidence="10">
    <location>
        <begin position="183"/>
        <end position="205"/>
    </location>
</feature>
<dbReference type="PROSITE" id="PS50262">
    <property type="entry name" value="G_PROTEIN_RECEP_F1_2"/>
    <property type="match status" value="1"/>
</dbReference>
<evidence type="ECO:0000256" key="5">
    <source>
        <dbReference type="ARBA" id="ARBA00023136"/>
    </source>
</evidence>
<sequence length="335" mass="38304">MSFYNIETHCNLTTQPLVSSIMPPLLIVELLLGLPGNLMALWVFSRHLRSWMPNVVYLLNLVLADFLLLVSLPFRIDHMLRDENWVFGDAWCRINLFMLAINRSASIGFMTVVAVDRYFKVVHPHHRVNFITVRQAAGIAGFIWFVVISSRLPLLANDLLIKKNNLSLCRSFNPFKVPPPGILLHYIMYLSEFFLSFIVLVFCSARIYCVLRRRQIEKKKKARQTIGILLVIVAIFLLFFFPGVALGLSALYLKSLGEKYCEVFRFNGQLFVLAIGFTYLNSVLDPVIYGFCSSIFRDAVKKAISQFALVKCNPSHNRWSKSGSHNDRTKSEGDI</sequence>
<dbReference type="PROSITE" id="PS00237">
    <property type="entry name" value="G_PROTEIN_RECEP_F1_1"/>
    <property type="match status" value="1"/>
</dbReference>
<dbReference type="GO" id="GO:0005886">
    <property type="term" value="C:plasma membrane"/>
    <property type="evidence" value="ECO:0007669"/>
    <property type="project" value="TreeGrafter"/>
</dbReference>
<feature type="transmembrane region" description="Helical" evidence="10">
    <location>
        <begin position="56"/>
        <end position="76"/>
    </location>
</feature>
<feature type="transmembrane region" description="Helical" evidence="10">
    <location>
        <begin position="270"/>
        <end position="292"/>
    </location>
</feature>
<dbReference type="Pfam" id="PF00001">
    <property type="entry name" value="7tm_1"/>
    <property type="match status" value="1"/>
</dbReference>
<dbReference type="InterPro" id="IPR000276">
    <property type="entry name" value="GPCR_Rhodpsn"/>
</dbReference>
<dbReference type="InterPro" id="IPR051893">
    <property type="entry name" value="HCARs"/>
</dbReference>
<evidence type="ECO:0000256" key="3">
    <source>
        <dbReference type="ARBA" id="ARBA00022989"/>
    </source>
</evidence>
<organism evidence="13 14">
    <name type="scientific">Astyanax mexicanus</name>
    <name type="common">Blind cave fish</name>
    <name type="synonym">Astyanax fasciatus mexicanus</name>
    <dbReference type="NCBI Taxonomy" id="7994"/>
    <lineage>
        <taxon>Eukaryota</taxon>
        <taxon>Metazoa</taxon>
        <taxon>Chordata</taxon>
        <taxon>Craniata</taxon>
        <taxon>Vertebrata</taxon>
        <taxon>Euteleostomi</taxon>
        <taxon>Actinopterygii</taxon>
        <taxon>Neopterygii</taxon>
        <taxon>Teleostei</taxon>
        <taxon>Ostariophysi</taxon>
        <taxon>Characiformes</taxon>
        <taxon>Characoidei</taxon>
        <taxon>Acestrorhamphidae</taxon>
        <taxon>Acestrorhamphinae</taxon>
        <taxon>Astyanax</taxon>
    </lineage>
</organism>
<dbReference type="AlphaFoldDB" id="A0A8B9HTD4"/>
<reference evidence="13" key="2">
    <citation type="submission" date="2025-05" db="UniProtKB">
        <authorList>
            <consortium name="Ensembl"/>
        </authorList>
    </citation>
    <scope>IDENTIFICATION</scope>
</reference>
<comment type="similarity">
    <text evidence="8">Belongs to the G-protein coupled receptor 1 family.</text>
</comment>
<evidence type="ECO:0000256" key="9">
    <source>
        <dbReference type="SAM" id="MobiDB-lite"/>
    </source>
</evidence>
<reference evidence="12 15" key="1">
    <citation type="submission" date="2021-07" db="EMBL/GenBank/DDBJ databases">
        <authorList>
            <person name="Imarazene B."/>
            <person name="Zahm M."/>
            <person name="Klopp C."/>
            <person name="Cabau C."/>
            <person name="Beille S."/>
            <person name="Jouanno E."/>
            <person name="Castinel A."/>
            <person name="Lluch J."/>
            <person name="Gil L."/>
            <person name="Kuchtly C."/>
            <person name="Lopez Roques C."/>
            <person name="Donnadieu C."/>
            <person name="Parrinello H."/>
            <person name="Journot L."/>
            <person name="Du K."/>
            <person name="Schartl M."/>
            <person name="Retaux S."/>
            <person name="Guiguen Y."/>
        </authorList>
    </citation>
    <scope>NUCLEOTIDE SEQUENCE [LARGE SCALE GENOMIC DNA]</scope>
    <source>
        <strain evidence="12">Pach_M1</strain>
        <tissue evidence="12">Testis</tissue>
    </source>
</reference>
<comment type="subcellular location">
    <subcellularLocation>
        <location evidence="1">Membrane</location>
        <topology evidence="1">Multi-pass membrane protein</topology>
    </subcellularLocation>
</comment>
<dbReference type="Proteomes" id="UP000694621">
    <property type="component" value="Unplaced"/>
</dbReference>
<dbReference type="Gene3D" id="1.20.1070.10">
    <property type="entry name" value="Rhodopsin 7-helix transmembrane proteins"/>
    <property type="match status" value="1"/>
</dbReference>
<feature type="transmembrane region" description="Helical" evidence="10">
    <location>
        <begin position="226"/>
        <end position="250"/>
    </location>
</feature>
<keyword evidence="3 10" id="KW-1133">Transmembrane helix</keyword>
<evidence type="ECO:0000313" key="12">
    <source>
        <dbReference type="EMBL" id="KAG9275115.1"/>
    </source>
</evidence>
<protein>
    <submittedName>
        <fullName evidence="12 13">Hydroxycarboxylic acid receptor 2</fullName>
    </submittedName>
</protein>
<evidence type="ECO:0000259" key="11">
    <source>
        <dbReference type="PROSITE" id="PS50262"/>
    </source>
</evidence>
<keyword evidence="6 8" id="KW-0675">Receptor</keyword>
<evidence type="ECO:0000313" key="14">
    <source>
        <dbReference type="Proteomes" id="UP000694621"/>
    </source>
</evidence>
<keyword evidence="7 8" id="KW-0807">Transducer</keyword>
<feature type="transmembrane region" description="Helical" evidence="10">
    <location>
        <begin position="96"/>
        <end position="115"/>
    </location>
</feature>
<dbReference type="PANTHER" id="PTHR46048">
    <property type="entry name" value="HYDROXYCARBOXYLIC ACID RECEPTOR 2"/>
    <property type="match status" value="1"/>
</dbReference>
<dbReference type="InterPro" id="IPR017452">
    <property type="entry name" value="GPCR_Rhodpsn_7TM"/>
</dbReference>
<evidence type="ECO:0000256" key="10">
    <source>
        <dbReference type="SAM" id="Phobius"/>
    </source>
</evidence>
<accession>A0A8B9HTD4</accession>
<dbReference type="OrthoDB" id="10055255at2759"/>
<evidence type="ECO:0000313" key="15">
    <source>
        <dbReference type="Proteomes" id="UP000752171"/>
    </source>
</evidence>
<dbReference type="GO" id="GO:0004930">
    <property type="term" value="F:G protein-coupled receptor activity"/>
    <property type="evidence" value="ECO:0007669"/>
    <property type="project" value="UniProtKB-KW"/>
</dbReference>
<evidence type="ECO:0000256" key="1">
    <source>
        <dbReference type="ARBA" id="ARBA00004141"/>
    </source>
</evidence>
<evidence type="ECO:0000256" key="7">
    <source>
        <dbReference type="ARBA" id="ARBA00023224"/>
    </source>
</evidence>
<evidence type="ECO:0000256" key="4">
    <source>
        <dbReference type="ARBA" id="ARBA00023040"/>
    </source>
</evidence>
<evidence type="ECO:0000256" key="2">
    <source>
        <dbReference type="ARBA" id="ARBA00022692"/>
    </source>
</evidence>
<dbReference type="EMBL" id="JAICCE010000007">
    <property type="protein sequence ID" value="KAG9275115.1"/>
    <property type="molecule type" value="Genomic_DNA"/>
</dbReference>
<evidence type="ECO:0000313" key="13">
    <source>
        <dbReference type="Ensembl" id="ENSAMXP00005016995.1"/>
    </source>
</evidence>
<proteinExistence type="inferred from homology"/>
<feature type="region of interest" description="Disordered" evidence="9">
    <location>
        <begin position="316"/>
        <end position="335"/>
    </location>
</feature>
<feature type="compositionally biased region" description="Basic and acidic residues" evidence="9">
    <location>
        <begin position="324"/>
        <end position="335"/>
    </location>
</feature>
<dbReference type="Proteomes" id="UP000752171">
    <property type="component" value="Unassembled WGS sequence"/>
</dbReference>
<keyword evidence="4 8" id="KW-0297">G-protein coupled receptor</keyword>
<dbReference type="PRINTS" id="PR00237">
    <property type="entry name" value="GPCRRHODOPSN"/>
</dbReference>
<feature type="transmembrane region" description="Helical" evidence="10">
    <location>
        <begin position="136"/>
        <end position="156"/>
    </location>
</feature>
<feature type="domain" description="G-protein coupled receptors family 1 profile" evidence="11">
    <location>
        <begin position="36"/>
        <end position="289"/>
    </location>
</feature>
<feature type="transmembrane region" description="Helical" evidence="10">
    <location>
        <begin position="21"/>
        <end position="44"/>
    </location>
</feature>
<evidence type="ECO:0000256" key="6">
    <source>
        <dbReference type="ARBA" id="ARBA00023170"/>
    </source>
</evidence>
<dbReference type="PANTHER" id="PTHR46048:SF10">
    <property type="entry name" value="HYDROXYCARBOXYLIC ACID RECEPTOR 1-4-RELATED"/>
    <property type="match status" value="1"/>
</dbReference>